<reference evidence="1 2" key="1">
    <citation type="journal article" date="2013" name="Nature">
        <title>The genomes of four tapeworm species reveal adaptations to parasitism.</title>
        <authorList>
            <person name="Tsai I.J."/>
            <person name="Zarowiecki M."/>
            <person name="Holroyd N."/>
            <person name="Garciarrubio A."/>
            <person name="Sanchez-Flores A."/>
            <person name="Brooks K.L."/>
            <person name="Tracey A."/>
            <person name="Bobes R.J."/>
            <person name="Fragoso G."/>
            <person name="Sciutto E."/>
            <person name="Aslett M."/>
            <person name="Beasley H."/>
            <person name="Bennett H.M."/>
            <person name="Cai J."/>
            <person name="Camicia F."/>
            <person name="Clark R."/>
            <person name="Cucher M."/>
            <person name="De Silva N."/>
            <person name="Day T.A."/>
            <person name="Deplazes P."/>
            <person name="Estrada K."/>
            <person name="Fernandez C."/>
            <person name="Holland P.W."/>
            <person name="Hou J."/>
            <person name="Hu S."/>
            <person name="Huckvale T."/>
            <person name="Hung S.S."/>
            <person name="Kamenetzky L."/>
            <person name="Keane J.A."/>
            <person name="Kiss F."/>
            <person name="Koziol U."/>
            <person name="Lambert O."/>
            <person name="Liu K."/>
            <person name="Luo X."/>
            <person name="Luo Y."/>
            <person name="Macchiaroli N."/>
            <person name="Nichol S."/>
            <person name="Paps J."/>
            <person name="Parkinson J."/>
            <person name="Pouchkina-Stantcheva N."/>
            <person name="Riddiford N."/>
            <person name="Rosenzvit M."/>
            <person name="Salinas G."/>
            <person name="Wasmuth J.D."/>
            <person name="Zamanian M."/>
            <person name="Zheng Y."/>
            <person name="Cai X."/>
            <person name="Soberon X."/>
            <person name="Olson P.D."/>
            <person name="Laclette J.P."/>
            <person name="Brehm K."/>
            <person name="Berriman M."/>
            <person name="Garciarrubio A."/>
            <person name="Bobes R.J."/>
            <person name="Fragoso G."/>
            <person name="Sanchez-Flores A."/>
            <person name="Estrada K."/>
            <person name="Cevallos M.A."/>
            <person name="Morett E."/>
            <person name="Gonzalez V."/>
            <person name="Portillo T."/>
            <person name="Ochoa-Leyva A."/>
            <person name="Jose M.V."/>
            <person name="Sciutto E."/>
            <person name="Landa A."/>
            <person name="Jimenez L."/>
            <person name="Valdes V."/>
            <person name="Carrero J.C."/>
            <person name="Larralde C."/>
            <person name="Morales-Montor J."/>
            <person name="Limon-Lason J."/>
            <person name="Soberon X."/>
            <person name="Laclette J.P."/>
        </authorList>
    </citation>
    <scope>NUCLEOTIDE SEQUENCE [LARGE SCALE GENOMIC DNA]</scope>
</reference>
<evidence type="ECO:0000313" key="3">
    <source>
        <dbReference type="WBParaSite" id="EgrG_000651000"/>
    </source>
</evidence>
<accession>A0A068WJR4</accession>
<dbReference type="Gene3D" id="3.30.200.20">
    <property type="entry name" value="Phosphorylase Kinase, domain 1"/>
    <property type="match status" value="1"/>
</dbReference>
<evidence type="ECO:0000313" key="2">
    <source>
        <dbReference type="Proteomes" id="UP000492820"/>
    </source>
</evidence>
<proteinExistence type="predicted"/>
<sequence>MTLVPEPRPCLRVYMNALYQQRELDHFPEVDEICKVDSSNADVTAFVQEIEIMKFIGKHENVIRLHATSIHNSLIRIGFHPLMMIDYLRQNCSWFAIQPRSKVESVLLVLCSSSCQWHGLPRLHGRSCSSKVDGAGVHFPKGLHRITRHMLSTASRDVASTTSTATGLDRWLLCPCAFPPYLSYSYSHQLFPIPYPLCNQSSRPFKFDLIQSYPFSFAQLLVSFPKVIRELKLSEFGCCNFYLCGANILHKGDDRCKTVAPTVVTLHHPAQHRSKC</sequence>
<dbReference type="Proteomes" id="UP000492820">
    <property type="component" value="Unassembled WGS sequence"/>
</dbReference>
<dbReference type="EMBL" id="LK028578">
    <property type="protein sequence ID" value="CDS18689.1"/>
    <property type="molecule type" value="Genomic_DNA"/>
</dbReference>
<dbReference type="WBParaSite" id="EgrG_000651000">
    <property type="protein sequence ID" value="EgrG_000651000"/>
    <property type="gene ID" value="EgrG_000651000"/>
</dbReference>
<protein>
    <submittedName>
        <fullName evidence="3">PK_Tyr_Ser-Thr domain-containing protein</fullName>
    </submittedName>
</protein>
<reference evidence="1" key="2">
    <citation type="submission" date="2014-06" db="EMBL/GenBank/DDBJ databases">
        <authorList>
            <person name="Aslett M."/>
        </authorList>
    </citation>
    <scope>NUCLEOTIDE SEQUENCE</scope>
</reference>
<name>A0A068WJR4_ECHGR</name>
<dbReference type="AlphaFoldDB" id="A0A068WJR4"/>
<gene>
    <name evidence="1" type="ORF">EgrG_000651000</name>
</gene>
<reference evidence="3" key="3">
    <citation type="submission" date="2020-10" db="UniProtKB">
        <authorList>
            <consortium name="WormBaseParasite"/>
        </authorList>
    </citation>
    <scope>IDENTIFICATION</scope>
</reference>
<evidence type="ECO:0000313" key="1">
    <source>
        <dbReference type="EMBL" id="CDS18689.1"/>
    </source>
</evidence>
<organism evidence="1">
    <name type="scientific">Echinococcus granulosus</name>
    <name type="common">Hydatid tapeworm</name>
    <dbReference type="NCBI Taxonomy" id="6210"/>
    <lineage>
        <taxon>Eukaryota</taxon>
        <taxon>Metazoa</taxon>
        <taxon>Spiralia</taxon>
        <taxon>Lophotrochozoa</taxon>
        <taxon>Platyhelminthes</taxon>
        <taxon>Cestoda</taxon>
        <taxon>Eucestoda</taxon>
        <taxon>Cyclophyllidea</taxon>
        <taxon>Taeniidae</taxon>
        <taxon>Echinococcus</taxon>
        <taxon>Echinococcus granulosus group</taxon>
    </lineage>
</organism>